<dbReference type="GO" id="GO:0007340">
    <property type="term" value="P:acrosome reaction"/>
    <property type="evidence" value="ECO:0007669"/>
    <property type="project" value="TreeGrafter"/>
</dbReference>
<dbReference type="GO" id="GO:0120160">
    <property type="term" value="F:intraciliary transport particle A binding"/>
    <property type="evidence" value="ECO:0007669"/>
    <property type="project" value="TreeGrafter"/>
</dbReference>
<reference evidence="2" key="1">
    <citation type="journal article" date="2023" name="Mol. Biol. Evol.">
        <title>Third-Generation Sequencing Reveals the Adaptive Role of the Epigenome in Three Deep-Sea Polychaetes.</title>
        <authorList>
            <person name="Perez M."/>
            <person name="Aroh O."/>
            <person name="Sun Y."/>
            <person name="Lan Y."/>
            <person name="Juniper S.K."/>
            <person name="Young C.R."/>
            <person name="Angers B."/>
            <person name="Qian P.Y."/>
        </authorList>
    </citation>
    <scope>NUCLEOTIDE SEQUENCE</scope>
    <source>
        <strain evidence="2">P08H-3</strain>
    </source>
</reference>
<dbReference type="PANTHER" id="PTHR35543:SF1">
    <property type="entry name" value="INTRAFLAGELLAR TRANSPORT-ASSOCIATED PROTEIN"/>
    <property type="match status" value="1"/>
</dbReference>
<evidence type="ECO:0000313" key="3">
    <source>
        <dbReference type="Proteomes" id="UP001208570"/>
    </source>
</evidence>
<dbReference type="AlphaFoldDB" id="A0AAD9JCS2"/>
<feature type="compositionally biased region" description="Basic and acidic residues" evidence="1">
    <location>
        <begin position="11"/>
        <end position="20"/>
    </location>
</feature>
<protein>
    <submittedName>
        <fullName evidence="2">Uncharacterized protein</fullName>
    </submittedName>
</protein>
<dbReference type="Pfam" id="PF17722">
    <property type="entry name" value="IFTAP"/>
    <property type="match status" value="1"/>
</dbReference>
<feature type="region of interest" description="Disordered" evidence="1">
    <location>
        <begin position="1"/>
        <end position="42"/>
    </location>
</feature>
<feature type="compositionally biased region" description="Basic and acidic residues" evidence="1">
    <location>
        <begin position="301"/>
        <end position="315"/>
    </location>
</feature>
<dbReference type="GO" id="GO:0007283">
    <property type="term" value="P:spermatogenesis"/>
    <property type="evidence" value="ECO:0007669"/>
    <property type="project" value="TreeGrafter"/>
</dbReference>
<sequence length="440" mass="48187">MKIPRNNISEDSAHLDRDGYDQSNGSTNGSANDSHDESGGRTMQVHEEAVFGAIDRFCDASEQTYEQFLASFTYFRPAIWLSYPPSGCRIPNLAVISPIWLSYPPSSSHIPRLALISPGGGLALIRIMFLKITSGCMPHPNRLCFSLFISAAEKGSDEQHLHNQLALDTEPIHFGAGQQHASQRSRSDPEASVVNASYASSCEQCTSGNRDNKVDDEDHLEEEVDNFVDDEGVLSDSEDGPIIDDYQPYVASFASAHIEGDHGTTSKLKGYESTGVTSGDGQEDETSDQVSLVPFQNLLSDTRHSSTDSPKDVKFDSTGQPVDGVDQRVSEVSQVENDEISCGAKQEPPYPGEVIEGGAAVSRRSIEEVTNIRRMQYSAKMADTNNPVIVDEPNWEEDGNSNRDEVEPFSLDADFDYDNVILTPKYTKSELDELSKIGDG</sequence>
<feature type="compositionally biased region" description="Basic and acidic residues" evidence="1">
    <location>
        <begin position="33"/>
        <end position="42"/>
    </location>
</feature>
<dbReference type="PANTHER" id="PTHR35543">
    <property type="entry name" value="PROTEIN C11ORF74"/>
    <property type="match status" value="1"/>
</dbReference>
<accession>A0AAD9JCS2</accession>
<proteinExistence type="predicted"/>
<dbReference type="InterPro" id="IPR040028">
    <property type="entry name" value="IFTAP"/>
</dbReference>
<comment type="caution">
    <text evidence="2">The sequence shown here is derived from an EMBL/GenBank/DDBJ whole genome shotgun (WGS) entry which is preliminary data.</text>
</comment>
<keyword evidence="3" id="KW-1185">Reference proteome</keyword>
<feature type="region of interest" description="Disordered" evidence="1">
    <location>
        <begin position="261"/>
        <end position="288"/>
    </location>
</feature>
<evidence type="ECO:0000313" key="2">
    <source>
        <dbReference type="EMBL" id="KAK2150407.1"/>
    </source>
</evidence>
<dbReference type="Proteomes" id="UP001208570">
    <property type="component" value="Unassembled WGS sequence"/>
</dbReference>
<dbReference type="EMBL" id="JAODUP010000406">
    <property type="protein sequence ID" value="KAK2150407.1"/>
    <property type="molecule type" value="Genomic_DNA"/>
</dbReference>
<dbReference type="GO" id="GO:0097731">
    <property type="term" value="C:9+0 non-motile cilium"/>
    <property type="evidence" value="ECO:0007669"/>
    <property type="project" value="TreeGrafter"/>
</dbReference>
<name>A0AAD9JCS2_9ANNE</name>
<dbReference type="GO" id="GO:0005829">
    <property type="term" value="C:cytosol"/>
    <property type="evidence" value="ECO:0007669"/>
    <property type="project" value="TreeGrafter"/>
</dbReference>
<organism evidence="2 3">
    <name type="scientific">Paralvinella palmiformis</name>
    <dbReference type="NCBI Taxonomy" id="53620"/>
    <lineage>
        <taxon>Eukaryota</taxon>
        <taxon>Metazoa</taxon>
        <taxon>Spiralia</taxon>
        <taxon>Lophotrochozoa</taxon>
        <taxon>Annelida</taxon>
        <taxon>Polychaeta</taxon>
        <taxon>Sedentaria</taxon>
        <taxon>Canalipalpata</taxon>
        <taxon>Terebellida</taxon>
        <taxon>Terebelliformia</taxon>
        <taxon>Alvinellidae</taxon>
        <taxon>Paralvinella</taxon>
    </lineage>
</organism>
<gene>
    <name evidence="2" type="ORF">LSH36_406g02059</name>
</gene>
<feature type="compositionally biased region" description="Polar residues" evidence="1">
    <location>
        <begin position="21"/>
        <end position="32"/>
    </location>
</feature>
<feature type="compositionally biased region" description="Polar residues" evidence="1">
    <location>
        <begin position="1"/>
        <end position="10"/>
    </location>
</feature>
<evidence type="ECO:0000256" key="1">
    <source>
        <dbReference type="SAM" id="MobiDB-lite"/>
    </source>
</evidence>
<feature type="region of interest" description="Disordered" evidence="1">
    <location>
        <begin position="300"/>
        <end position="324"/>
    </location>
</feature>